<evidence type="ECO:0000313" key="3">
    <source>
        <dbReference type="Proteomes" id="UP000046155"/>
    </source>
</evidence>
<dbReference type="Proteomes" id="UP000046155">
    <property type="component" value="Unassembled WGS sequence"/>
</dbReference>
<dbReference type="InterPro" id="IPR036075">
    <property type="entry name" value="ARMT-1-like_metal-bd_sf"/>
</dbReference>
<dbReference type="InterPro" id="IPR002791">
    <property type="entry name" value="ARMT1-like_metal-bd"/>
</dbReference>
<dbReference type="AlphaFoldDB" id="A0A0B7MI59"/>
<dbReference type="SUPFAM" id="SSF111321">
    <property type="entry name" value="AF1104-like"/>
    <property type="match status" value="1"/>
</dbReference>
<proteinExistence type="predicted"/>
<dbReference type="OrthoDB" id="9796465at2"/>
<name>A0A0B7MI59_9FIRM</name>
<dbReference type="PIRSF" id="PIRSF006593">
    <property type="entry name" value="UCP006593"/>
    <property type="match status" value="1"/>
</dbReference>
<accession>A0A0B7MI59</accession>
<evidence type="ECO:0000313" key="2">
    <source>
        <dbReference type="EMBL" id="CEO89720.1"/>
    </source>
</evidence>
<organism evidence="2 3">
    <name type="scientific">Syntrophaceticus schinkii</name>
    <dbReference type="NCBI Taxonomy" id="499207"/>
    <lineage>
        <taxon>Bacteria</taxon>
        <taxon>Bacillati</taxon>
        <taxon>Bacillota</taxon>
        <taxon>Clostridia</taxon>
        <taxon>Thermoanaerobacterales</taxon>
        <taxon>Thermoanaerobacterales Family III. Incertae Sedis</taxon>
        <taxon>Syntrophaceticus</taxon>
    </lineage>
</organism>
<dbReference type="InterPro" id="IPR014444">
    <property type="entry name" value="PH1575-like"/>
</dbReference>
<dbReference type="Gene3D" id="1.10.285.20">
    <property type="entry name" value="Uncharacterised protein PF01937, DUF89, domain 2"/>
    <property type="match status" value="1"/>
</dbReference>
<dbReference type="Pfam" id="PF01937">
    <property type="entry name" value="ARMT1-like_dom"/>
    <property type="match status" value="1"/>
</dbReference>
<dbReference type="EMBL" id="CDRZ01000256">
    <property type="protein sequence ID" value="CEO89720.1"/>
    <property type="molecule type" value="Genomic_DNA"/>
</dbReference>
<evidence type="ECO:0000259" key="1">
    <source>
        <dbReference type="Pfam" id="PF01937"/>
    </source>
</evidence>
<keyword evidence="3" id="KW-1185">Reference proteome</keyword>
<sequence length="288" mass="31558">MQSTVDCVPCYIKQVISTLRTAGLEEREHYSIINALYPTIAELDPSKTPAENTSLVLFNAYCLMGQEDPFREAKAASNQLARTFLPALERIISFSENPLLTALKTAVAGNVIDMGINPNFDVGESISQELNRGFQRNDIETFRELLNNRGPLVIIGDNSGEVFFDYMLMASLRSFTEEMFYVVKGGPILNDATMDDVEDTGIPLLANVLTTGNNYLGVIPEISSSDFCSLMESANLVLAKGQANYETLEGTSFAGDKTFFLLQAKCSVIAKHLGVDLGNSVLVRNKVL</sequence>
<gene>
    <name evidence="2" type="ORF">SSCH_580017</name>
</gene>
<reference evidence="3" key="1">
    <citation type="submission" date="2015-01" db="EMBL/GenBank/DDBJ databases">
        <authorList>
            <person name="Manzoor Shahid"/>
            <person name="Zubair Saima"/>
        </authorList>
    </citation>
    <scope>NUCLEOTIDE SEQUENCE [LARGE SCALE GENOMIC DNA]</scope>
    <source>
        <strain evidence="3">Sp3</strain>
    </source>
</reference>
<dbReference type="Gene3D" id="3.40.50.10880">
    <property type="entry name" value="Uncharacterised protein PF01937, DUF89, domain 3"/>
    <property type="match status" value="1"/>
</dbReference>
<feature type="domain" description="Damage-control phosphatase ARMT1-like metal-binding" evidence="1">
    <location>
        <begin position="5"/>
        <end position="280"/>
    </location>
</feature>
<dbReference type="RefSeq" id="WP_044665606.1">
    <property type="nucleotide sequence ID" value="NZ_CDRZ01000256.1"/>
</dbReference>
<protein>
    <recommendedName>
        <fullName evidence="1">Damage-control phosphatase ARMT1-like metal-binding domain-containing protein</fullName>
    </recommendedName>
</protein>